<keyword evidence="1" id="KW-0012">Acyltransferase</keyword>
<dbReference type="AlphaFoldDB" id="A0A377W4M0"/>
<evidence type="ECO:0000313" key="1">
    <source>
        <dbReference type="EMBL" id="STT49780.1"/>
    </source>
</evidence>
<gene>
    <name evidence="1" type="primary">sucB_2</name>
    <name evidence="1" type="ORF">NCTC9637_04750</name>
</gene>
<dbReference type="EMBL" id="UGLB01000003">
    <property type="protein sequence ID" value="STT49780.1"/>
    <property type="molecule type" value="Genomic_DNA"/>
</dbReference>
<name>A0A377W4M0_KLEPN</name>
<dbReference type="GO" id="GO:0004149">
    <property type="term" value="F:dihydrolipoyllysine-residue succinyltransferase activity"/>
    <property type="evidence" value="ECO:0007669"/>
    <property type="project" value="UniProtKB-EC"/>
</dbReference>
<dbReference type="Proteomes" id="UP000255099">
    <property type="component" value="Unassembled WGS sequence"/>
</dbReference>
<proteinExistence type="predicted"/>
<protein>
    <submittedName>
        <fullName evidence="1">Dihydrolipoamide succinyltransferase</fullName>
        <ecNumber evidence="1">2.3.1.61</ecNumber>
    </submittedName>
</protein>
<organism evidence="1 2">
    <name type="scientific">Klebsiella pneumoniae</name>
    <dbReference type="NCBI Taxonomy" id="573"/>
    <lineage>
        <taxon>Bacteria</taxon>
        <taxon>Pseudomonadati</taxon>
        <taxon>Pseudomonadota</taxon>
        <taxon>Gammaproteobacteria</taxon>
        <taxon>Enterobacterales</taxon>
        <taxon>Enterobacteriaceae</taxon>
        <taxon>Klebsiella/Raoultella group</taxon>
        <taxon>Klebsiella</taxon>
        <taxon>Klebsiella pneumoniae complex</taxon>
    </lineage>
</organism>
<reference evidence="1 2" key="1">
    <citation type="submission" date="2018-06" db="EMBL/GenBank/DDBJ databases">
        <authorList>
            <consortium name="Pathogen Informatics"/>
            <person name="Doyle S."/>
        </authorList>
    </citation>
    <scope>NUCLEOTIDE SEQUENCE [LARGE SCALE GENOMIC DNA]</scope>
    <source>
        <strain evidence="1 2">NCTC9637</strain>
    </source>
</reference>
<dbReference type="SUPFAM" id="SSF51230">
    <property type="entry name" value="Single hybrid motif"/>
    <property type="match status" value="1"/>
</dbReference>
<dbReference type="InterPro" id="IPR011053">
    <property type="entry name" value="Single_hybrid_motif"/>
</dbReference>
<keyword evidence="1" id="KW-0808">Transferase</keyword>
<evidence type="ECO:0000313" key="2">
    <source>
        <dbReference type="Proteomes" id="UP000255099"/>
    </source>
</evidence>
<sequence length="33" mass="3591">MSSVDILVPDLPESVADATVATWHKKTGRRGRP</sequence>
<dbReference type="EC" id="2.3.1.61" evidence="1"/>
<accession>A0A377W4M0</accession>